<evidence type="ECO:0000313" key="4">
    <source>
        <dbReference type="EMBL" id="CAL5973695.1"/>
    </source>
</evidence>
<feature type="region of interest" description="Disordered" evidence="2">
    <location>
        <begin position="40"/>
        <end position="118"/>
    </location>
</feature>
<keyword evidence="1" id="KW-0175">Coiled coil</keyword>
<organism evidence="3">
    <name type="scientific">Hexamita inflata</name>
    <dbReference type="NCBI Taxonomy" id="28002"/>
    <lineage>
        <taxon>Eukaryota</taxon>
        <taxon>Metamonada</taxon>
        <taxon>Diplomonadida</taxon>
        <taxon>Hexamitidae</taxon>
        <taxon>Hexamitinae</taxon>
        <taxon>Hexamita</taxon>
    </lineage>
</organism>
<comment type="caution">
    <text evidence="3">The sequence shown here is derived from an EMBL/GenBank/DDBJ whole genome shotgun (WGS) entry which is preliminary data.</text>
</comment>
<reference evidence="3" key="1">
    <citation type="submission" date="2023-06" db="EMBL/GenBank/DDBJ databases">
        <authorList>
            <person name="Kurt Z."/>
        </authorList>
    </citation>
    <scope>NUCLEOTIDE SEQUENCE</scope>
</reference>
<feature type="coiled-coil region" evidence="1">
    <location>
        <begin position="405"/>
        <end position="444"/>
    </location>
</feature>
<feature type="compositionally biased region" description="Basic and acidic residues" evidence="2">
    <location>
        <begin position="285"/>
        <end position="294"/>
    </location>
</feature>
<accession>A0AA86U8A1</accession>
<evidence type="ECO:0000313" key="3">
    <source>
        <dbReference type="EMBL" id="CAI9933313.1"/>
    </source>
</evidence>
<evidence type="ECO:0000256" key="2">
    <source>
        <dbReference type="SAM" id="MobiDB-lite"/>
    </source>
</evidence>
<keyword evidence="5" id="KW-1185">Reference proteome</keyword>
<proteinExistence type="predicted"/>
<feature type="compositionally biased region" description="Polar residues" evidence="2">
    <location>
        <begin position="40"/>
        <end position="59"/>
    </location>
</feature>
<feature type="compositionally biased region" description="Polar residues" evidence="2">
    <location>
        <begin position="108"/>
        <end position="117"/>
    </location>
</feature>
<feature type="region of interest" description="Disordered" evidence="2">
    <location>
        <begin position="267"/>
        <end position="307"/>
    </location>
</feature>
<evidence type="ECO:0000313" key="5">
    <source>
        <dbReference type="Proteomes" id="UP001642409"/>
    </source>
</evidence>
<dbReference type="AlphaFoldDB" id="A0AA86U8A1"/>
<gene>
    <name evidence="3" type="ORF">HINF_LOCUS20958</name>
    <name evidence="4" type="ORF">HINF_LOCUS2504</name>
</gene>
<evidence type="ECO:0000256" key="1">
    <source>
        <dbReference type="SAM" id="Coils"/>
    </source>
</evidence>
<reference evidence="4 5" key="2">
    <citation type="submission" date="2024-07" db="EMBL/GenBank/DDBJ databases">
        <authorList>
            <person name="Akdeniz Z."/>
        </authorList>
    </citation>
    <scope>NUCLEOTIDE SEQUENCE [LARGE SCALE GENOMIC DNA]</scope>
</reference>
<protein>
    <submittedName>
        <fullName evidence="4">Hypothetical_protein</fullName>
    </submittedName>
</protein>
<feature type="compositionally biased region" description="Low complexity" evidence="2">
    <location>
        <begin position="67"/>
        <end position="94"/>
    </location>
</feature>
<dbReference type="EMBL" id="CAXDID020000004">
    <property type="protein sequence ID" value="CAL5973695.1"/>
    <property type="molecule type" value="Genomic_DNA"/>
</dbReference>
<dbReference type="Proteomes" id="UP001642409">
    <property type="component" value="Unassembled WGS sequence"/>
</dbReference>
<sequence length="615" mass="72283">MQQQIDFNLIFQNENNYNQDYYEQPNNQWSSQFSEVQNAFQTTEQQNKWDDWNTTNSGWDFQPFEPQQIQQYTVDQQQPKQTDQQPQQIDQTDQNTKQEVQPLKAEQKQITAQNQPEPQAVSLDEKLKTLNQNQVVIPSRAKVQKPKMTRSKDHVKQSFDTEVEQVQNIAELDLFLKQAEKNESKKPKVVSTPKIEDVEHYLKTEKPKVVDQFSIDWKKEDETIQKEKTTQNLQKLLSRKLPTPKSSHRDALYETVILEKEQPKIIQSEIPEKPVPEIKISNKQQEPEKSENSKKRTSNRLSTDIKRVPSVRDDLMSLNMKSTDRHLQKQIYLSTHQIQTVKNAQQITHLQTIAELNESKSMIQNENQSNEPQFVKFNSEPIESAVFTQSLNFNSEPEQTNDLVNVKTQNNFEEFQKENIEIQNEQIEIIKDNSNEEIQVINQNLILKEPQIIKQIESSQESRSFALNHSTTHLQTLTVDSQMQTEQIIEPQVEIKNKKRNLVLDKIYSHSYTTKTKLSLHKIQSQCFTIEPELQLETKEESDNILYKPEGKMKIFQRKDESNVIFKHKIICVSPLQNSGKRIQKVQSYQKKIKEQANQSMFYQERMIKRSQIAE</sequence>
<dbReference type="EMBL" id="CATOUU010000531">
    <property type="protein sequence ID" value="CAI9933313.1"/>
    <property type="molecule type" value="Genomic_DNA"/>
</dbReference>
<name>A0AA86U8A1_9EUKA</name>